<dbReference type="Proteomes" id="UP000035651">
    <property type="component" value="Chromosome"/>
</dbReference>
<proteinExistence type="inferred from homology"/>
<feature type="domain" description="Acetophenone carboxylase-like C-terminal" evidence="5">
    <location>
        <begin position="526"/>
        <end position="684"/>
    </location>
</feature>
<sequence>MKNALTPPAQNRAPAHSSASRWQFWIDRGGTFTDIVARRPDGSLVTHKLLSENPEQYRDAAVAGIRHLLGLAAGEPITPALVDMVKMGTTVATNALLERKGEPLALVTTHGFRDALRIAYQNRPRLFDLDIALPEALYAEVVEVDERMGAHGELVRVLDVDAARTALEGVHARGIRALAIVLMHGYRYSQHEQQLAAMAREIGFTQISVSHEVSPLMKLVSRGDTTVVDAYLSPILRRYVEQVAKEMPGVNLQFMQSSGGLTQAGNFQGKDAILSGPAGGIVGMVRASRAAGFERVIGFDMGGTSTDVSHYNGEFERVFETQVAGVRMRAPMMSIHTVAAGGGSVLSFDGTRLRVGPDSAGANPGPAAYRRGGPLAVTDCNVMLGKIQPAHFPKVFGPNANEPLDRDVVVARFTALAAEIEKATGRRQTPEALAEGFLEIAIGAMANAIKKISVQRGHDVSRYVLTTFGGAGGQHACGVADALGMTQVFAHPLAGVLSAYGMGLADQTAMRERMIEAPLCADGLVALEDALGALADEAVNALLSQGVPPSRIETVRRVHVRYAGTDSAIAVPFGSVEQMRAAFESAYRQRYSFLMDGAALIVEVASVEAIGLSDAPVDIAPLEARTSGAPQAVDRVKLYAAGAWHDAALFERDTLLAGDTLDGPAIVAEKSGTTVVEPGWQAQMTAQGNLVLTRVVPRRVQLDKQRGLGTQADPVRLEIFNNLFMSIAEQMGLRLQNTAYSVNIKERLDFSCALFDRDGNLIANAPHMPVHLGSMGESIKTVIERNRGRMREGDVFMLNDPYHGGTHLPDVTVITPVFVPDGTDAPGMAQPLFYVGSRGHHADIGGITPGSMPPDSTHVEEEGVLIDNWQLVAAGELRDRETRELLGGARYPARNIDQNMADLRAQVAANQKGVDELRRMVNDFGRDVVLAYMGHVQDNAESAVRRVIGALADGHYRYPLDNGAVIEVKIAVDKTTRSATIDFTGTSAQLPNNFNAPRAVCMAAVLYVFRTLVDDDIPLNAGCLKPLTVIVPQGSMLNPVFPAAVVSGNVETSSAITSALYGALGCVASSQGTMNNFTFGNETYQYYETIAGGSGAGNGFNGSDAVQTHMTNSRLTDPEVLEWRYPVRLESHRIRVGSGGVGRWQGGNGAVRRIRFLTPMTASILSNNRVYAPFGAQGGSAGALGANYVERVDGTRESLAHIGRTQMQPGDIFVVETPGGGGFGVRPQTM</sequence>
<dbReference type="Pfam" id="PF01968">
    <property type="entry name" value="Hydantoinase_A"/>
    <property type="match status" value="1"/>
</dbReference>
<feature type="domain" description="Hydantoinase A/oxoprolinase" evidence="2">
    <location>
        <begin position="222"/>
        <end position="509"/>
    </location>
</feature>
<dbReference type="InterPro" id="IPR049517">
    <property type="entry name" value="ACX-like_C"/>
</dbReference>
<keyword evidence="7" id="KW-1185">Reference proteome</keyword>
<dbReference type="PANTHER" id="PTHR11365:SF23">
    <property type="entry name" value="HYPOTHETICAL 5-OXOPROLINASE (EUROFUNG)-RELATED"/>
    <property type="match status" value="1"/>
</dbReference>
<evidence type="ECO:0000259" key="4">
    <source>
        <dbReference type="Pfam" id="PF05378"/>
    </source>
</evidence>
<dbReference type="GO" id="GO:0005829">
    <property type="term" value="C:cytosol"/>
    <property type="evidence" value="ECO:0007669"/>
    <property type="project" value="TreeGrafter"/>
</dbReference>
<evidence type="ECO:0000259" key="2">
    <source>
        <dbReference type="Pfam" id="PF01968"/>
    </source>
</evidence>
<dbReference type="AlphaFoldDB" id="A0A0H3WS15"/>
<dbReference type="PATRIC" id="fig|656179.3.peg.2184"/>
<feature type="domain" description="Hydantoinase B/oxoprolinase" evidence="3">
    <location>
        <begin position="713"/>
        <end position="1224"/>
    </location>
</feature>
<dbReference type="GO" id="GO:0017168">
    <property type="term" value="F:5-oxoprolinase (ATP-hydrolyzing) activity"/>
    <property type="evidence" value="ECO:0007669"/>
    <property type="project" value="TreeGrafter"/>
</dbReference>
<evidence type="ECO:0000259" key="3">
    <source>
        <dbReference type="Pfam" id="PF02538"/>
    </source>
</evidence>
<dbReference type="InterPro" id="IPR003692">
    <property type="entry name" value="Hydantoinase_B"/>
</dbReference>
<feature type="domain" description="Hydantoinase/oxoprolinase N-terminal" evidence="4">
    <location>
        <begin position="24"/>
        <end position="203"/>
    </location>
</feature>
<dbReference type="RefSeq" id="WP_047906259.1">
    <property type="nucleotide sequence ID" value="NZ_CP011807.3"/>
</dbReference>
<evidence type="ECO:0000259" key="5">
    <source>
        <dbReference type="Pfam" id="PF19278"/>
    </source>
</evidence>
<dbReference type="Pfam" id="PF19278">
    <property type="entry name" value="Hydant_A_C"/>
    <property type="match status" value="1"/>
</dbReference>
<dbReference type="EMBL" id="CP011807">
    <property type="protein sequence ID" value="AKM30410.1"/>
    <property type="molecule type" value="Genomic_DNA"/>
</dbReference>
<gene>
    <name evidence="6" type="ORF">AB870_10275</name>
</gene>
<dbReference type="Pfam" id="PF05378">
    <property type="entry name" value="Hydant_A_N"/>
    <property type="match status" value="1"/>
</dbReference>
<evidence type="ECO:0000313" key="6">
    <source>
        <dbReference type="EMBL" id="AKM30410.1"/>
    </source>
</evidence>
<evidence type="ECO:0000256" key="1">
    <source>
        <dbReference type="ARBA" id="ARBA00010403"/>
    </source>
</evidence>
<protein>
    <submittedName>
        <fullName evidence="6">5-oxoprolinase</fullName>
    </submittedName>
</protein>
<comment type="similarity">
    <text evidence="1">Belongs to the oxoprolinase family.</text>
</comment>
<dbReference type="KEGG" id="pfg:AB870_10275"/>
<name>A0A0H3WS15_9BURK</name>
<dbReference type="OrthoDB" id="9768323at2"/>
<dbReference type="GO" id="GO:0006749">
    <property type="term" value="P:glutathione metabolic process"/>
    <property type="evidence" value="ECO:0007669"/>
    <property type="project" value="TreeGrafter"/>
</dbReference>
<evidence type="ECO:0000313" key="7">
    <source>
        <dbReference type="Proteomes" id="UP000035651"/>
    </source>
</evidence>
<dbReference type="STRING" id="656179.AB870_10275"/>
<dbReference type="InterPro" id="IPR045079">
    <property type="entry name" value="Oxoprolinase-like"/>
</dbReference>
<reference evidence="6" key="1">
    <citation type="submission" date="2016-06" db="EMBL/GenBank/DDBJ databases">
        <title>Complete Genome Sequence of Pandoraea faecigallinarum DSM-23572.</title>
        <authorList>
            <person name="Yong D."/>
            <person name="Ee R."/>
            <person name="Lim Y.-L."/>
            <person name="Yin W.-F."/>
            <person name="Chan K.-G."/>
        </authorList>
    </citation>
    <scope>NUCLEOTIDE SEQUENCE</scope>
    <source>
        <strain evidence="6">DSM 23572</strain>
    </source>
</reference>
<accession>A0A0H3WS15</accession>
<organism evidence="6 7">
    <name type="scientific">Pandoraea faecigallinarum</name>
    <dbReference type="NCBI Taxonomy" id="656179"/>
    <lineage>
        <taxon>Bacteria</taxon>
        <taxon>Pseudomonadati</taxon>
        <taxon>Pseudomonadota</taxon>
        <taxon>Betaproteobacteria</taxon>
        <taxon>Burkholderiales</taxon>
        <taxon>Burkholderiaceae</taxon>
        <taxon>Pandoraea</taxon>
    </lineage>
</organism>
<dbReference type="Pfam" id="PF02538">
    <property type="entry name" value="Hydantoinase_B"/>
    <property type="match status" value="1"/>
</dbReference>
<dbReference type="InterPro" id="IPR008040">
    <property type="entry name" value="Hydant_A_N"/>
</dbReference>
<dbReference type="PANTHER" id="PTHR11365">
    <property type="entry name" value="5-OXOPROLINASE RELATED"/>
    <property type="match status" value="1"/>
</dbReference>
<dbReference type="InterPro" id="IPR002821">
    <property type="entry name" value="Hydantoinase_A"/>
</dbReference>